<dbReference type="KEGG" id="stae:HNV11_02580"/>
<feature type="transmembrane region" description="Helical" evidence="1">
    <location>
        <begin position="68"/>
        <end position="88"/>
    </location>
</feature>
<dbReference type="RefSeq" id="WP_171738170.1">
    <property type="nucleotide sequence ID" value="NZ_CP053435.1"/>
</dbReference>
<gene>
    <name evidence="2" type="ORF">HNV11_02580</name>
</gene>
<feature type="transmembrane region" description="Helical" evidence="1">
    <location>
        <begin position="95"/>
        <end position="114"/>
    </location>
</feature>
<protein>
    <submittedName>
        <fullName evidence="2">Uncharacterized protein</fullName>
    </submittedName>
</protein>
<dbReference type="AlphaFoldDB" id="A0A6M5Y0M8"/>
<evidence type="ECO:0000256" key="1">
    <source>
        <dbReference type="SAM" id="Phobius"/>
    </source>
</evidence>
<proteinExistence type="predicted"/>
<keyword evidence="3" id="KW-1185">Reference proteome</keyword>
<feature type="transmembrane region" description="Helical" evidence="1">
    <location>
        <begin position="42"/>
        <end position="62"/>
    </location>
</feature>
<feature type="transmembrane region" description="Helical" evidence="1">
    <location>
        <begin position="120"/>
        <end position="139"/>
    </location>
</feature>
<feature type="transmembrane region" description="Helical" evidence="1">
    <location>
        <begin position="151"/>
        <end position="175"/>
    </location>
</feature>
<keyword evidence="1" id="KW-0812">Transmembrane</keyword>
<dbReference type="EMBL" id="CP053435">
    <property type="protein sequence ID" value="QJW88337.1"/>
    <property type="molecule type" value="Genomic_DNA"/>
</dbReference>
<evidence type="ECO:0000313" key="2">
    <source>
        <dbReference type="EMBL" id="QJW88337.1"/>
    </source>
</evidence>
<feature type="transmembrane region" description="Helical" evidence="1">
    <location>
        <begin position="195"/>
        <end position="216"/>
    </location>
</feature>
<accession>A0A6M5Y0M8</accession>
<feature type="transmembrane region" description="Helical" evidence="1">
    <location>
        <begin position="16"/>
        <end position="35"/>
    </location>
</feature>
<keyword evidence="1" id="KW-0472">Membrane</keyword>
<reference evidence="2 3" key="1">
    <citation type="submission" date="2020-05" db="EMBL/GenBank/DDBJ databases">
        <title>Genome sequencing of Spirosoma sp. TS118.</title>
        <authorList>
            <person name="Lee J.-H."/>
            <person name="Jeong S."/>
            <person name="Zhao L."/>
            <person name="Jung J.-H."/>
            <person name="Kim M.-K."/>
            <person name="Lim S."/>
        </authorList>
    </citation>
    <scope>NUCLEOTIDE SEQUENCE [LARGE SCALE GENOMIC DNA]</scope>
    <source>
        <strain evidence="2 3">TS118</strain>
    </source>
</reference>
<evidence type="ECO:0000313" key="3">
    <source>
        <dbReference type="Proteomes" id="UP000502756"/>
    </source>
</evidence>
<sequence>MIEKLLLQAEKYPLDFITQLSGGFPILISIVNYRLLPTTSKFIGLFFALYFIQDTTALWLSLLKQNNLFIQNSEAIIQTILVGCIYYYSFESHLVKRLILFYTLICSAIGLIFFKSYEISAIDLIIFRVFAICLVLSYFNKILQDMRIKNVAIHTLFWFSAGLLIYAAGTFFIVLFSEYWYKDINKVPAAEFDRYWNASQVLFILFSLLATVGLSFSKYEYKNLI</sequence>
<organism evidence="2 3">
    <name type="scientific">Spirosoma taeanense</name>
    <dbReference type="NCBI Taxonomy" id="2735870"/>
    <lineage>
        <taxon>Bacteria</taxon>
        <taxon>Pseudomonadati</taxon>
        <taxon>Bacteroidota</taxon>
        <taxon>Cytophagia</taxon>
        <taxon>Cytophagales</taxon>
        <taxon>Cytophagaceae</taxon>
        <taxon>Spirosoma</taxon>
    </lineage>
</organism>
<keyword evidence="1" id="KW-1133">Transmembrane helix</keyword>
<name>A0A6M5Y0M8_9BACT</name>
<dbReference type="Proteomes" id="UP000502756">
    <property type="component" value="Chromosome"/>
</dbReference>